<organism evidence="13 14">
    <name type="scientific">Secundilactobacillus collinoides DSM 20515 = JCM 1123</name>
    <dbReference type="NCBI Taxonomy" id="1423733"/>
    <lineage>
        <taxon>Bacteria</taxon>
        <taxon>Bacillati</taxon>
        <taxon>Bacillota</taxon>
        <taxon>Bacilli</taxon>
        <taxon>Lactobacillales</taxon>
        <taxon>Lactobacillaceae</taxon>
        <taxon>Secundilactobacillus</taxon>
    </lineage>
</organism>
<dbReference type="GO" id="GO:0000287">
    <property type="term" value="F:magnesium ion binding"/>
    <property type="evidence" value="ECO:0007669"/>
    <property type="project" value="UniProtKB-UniRule"/>
</dbReference>
<evidence type="ECO:0000256" key="1">
    <source>
        <dbReference type="ARBA" id="ARBA00001917"/>
    </source>
</evidence>
<evidence type="ECO:0000256" key="10">
    <source>
        <dbReference type="ARBA" id="ARBA00025810"/>
    </source>
</evidence>
<feature type="binding site" evidence="11">
    <location>
        <position position="154"/>
    </location>
    <ligand>
        <name>substrate</name>
    </ligand>
</feature>
<evidence type="ECO:0000256" key="9">
    <source>
        <dbReference type="ARBA" id="ARBA00023235"/>
    </source>
</evidence>
<evidence type="ECO:0000256" key="8">
    <source>
        <dbReference type="ARBA" id="ARBA00023229"/>
    </source>
</evidence>
<dbReference type="Gene3D" id="3.20.20.70">
    <property type="entry name" value="Aldolase class I"/>
    <property type="match status" value="1"/>
</dbReference>
<gene>
    <name evidence="11" type="primary">fni</name>
    <name evidence="13" type="ORF">FC82_GL000570</name>
</gene>
<dbReference type="RefSeq" id="WP_054758477.1">
    <property type="nucleotide sequence ID" value="NZ_AYYR01000013.1"/>
</dbReference>
<keyword evidence="7 11" id="KW-0521">NADP</keyword>
<comment type="subcellular location">
    <subcellularLocation>
        <location evidence="11">Cytoplasm</location>
    </subcellularLocation>
</comment>
<dbReference type="PANTHER" id="PTHR43665:SF1">
    <property type="entry name" value="ISOPENTENYL-DIPHOSPHATE DELTA-ISOMERASE"/>
    <property type="match status" value="1"/>
</dbReference>
<keyword evidence="3 11" id="KW-0285">Flavoprotein</keyword>
<feature type="binding site" evidence="11">
    <location>
        <begin position="65"/>
        <end position="67"/>
    </location>
    <ligand>
        <name>FMN</name>
        <dbReference type="ChEBI" id="CHEBI:58210"/>
    </ligand>
</feature>
<comment type="similarity">
    <text evidence="11">Belongs to the IPP isomerase type 2 family.</text>
</comment>
<dbReference type="InterPro" id="IPR011179">
    <property type="entry name" value="IPdP_isomerase"/>
</dbReference>
<dbReference type="PANTHER" id="PTHR43665">
    <property type="entry name" value="ISOPENTENYL-DIPHOSPHATE DELTA-ISOMERASE"/>
    <property type="match status" value="1"/>
</dbReference>
<feature type="binding site" evidence="11">
    <location>
        <position position="210"/>
    </location>
    <ligand>
        <name>FMN</name>
        <dbReference type="ChEBI" id="CHEBI:58210"/>
    </ligand>
</feature>
<evidence type="ECO:0000256" key="5">
    <source>
        <dbReference type="ARBA" id="ARBA00022723"/>
    </source>
</evidence>
<evidence type="ECO:0000256" key="11">
    <source>
        <dbReference type="HAMAP-Rule" id="MF_00354"/>
    </source>
</evidence>
<reference evidence="13 14" key="1">
    <citation type="journal article" date="2015" name="Genome Announc.">
        <title>Expanding the biotechnology potential of lactobacilli through comparative genomics of 213 strains and associated genera.</title>
        <authorList>
            <person name="Sun Z."/>
            <person name="Harris H.M."/>
            <person name="McCann A."/>
            <person name="Guo C."/>
            <person name="Argimon S."/>
            <person name="Zhang W."/>
            <person name="Yang X."/>
            <person name="Jeffery I.B."/>
            <person name="Cooney J.C."/>
            <person name="Kagawa T.F."/>
            <person name="Liu W."/>
            <person name="Song Y."/>
            <person name="Salvetti E."/>
            <person name="Wrobel A."/>
            <person name="Rasinkangas P."/>
            <person name="Parkhill J."/>
            <person name="Rea M.C."/>
            <person name="O'Sullivan O."/>
            <person name="Ritari J."/>
            <person name="Douillard F.P."/>
            <person name="Paul Ross R."/>
            <person name="Yang R."/>
            <person name="Briner A.E."/>
            <person name="Felis G.E."/>
            <person name="de Vos W.M."/>
            <person name="Barrangou R."/>
            <person name="Klaenhammer T.R."/>
            <person name="Caufield P.W."/>
            <person name="Cui Y."/>
            <person name="Zhang H."/>
            <person name="O'Toole P.W."/>
        </authorList>
    </citation>
    <scope>NUCLEOTIDE SEQUENCE [LARGE SCALE GENOMIC DNA]</scope>
    <source>
        <strain evidence="13 14">DSM 20515</strain>
    </source>
</reference>
<evidence type="ECO:0000259" key="12">
    <source>
        <dbReference type="Pfam" id="PF01070"/>
    </source>
</evidence>
<feature type="binding site" evidence="11">
    <location>
        <position position="155"/>
    </location>
    <ligand>
        <name>Mg(2+)</name>
        <dbReference type="ChEBI" id="CHEBI:18420"/>
    </ligand>
</feature>
<dbReference type="SUPFAM" id="SSF51395">
    <property type="entry name" value="FMN-linked oxidoreductases"/>
    <property type="match status" value="1"/>
</dbReference>
<keyword evidence="6 11" id="KW-0460">Magnesium</keyword>
<keyword evidence="2 11" id="KW-0963">Cytoplasm</keyword>
<feature type="binding site" evidence="11">
    <location>
        <position position="215"/>
    </location>
    <ligand>
        <name>FMN</name>
        <dbReference type="ChEBI" id="CHEBI:58210"/>
    </ligand>
</feature>
<comment type="cofactor">
    <cofactor evidence="11">
        <name>NADPH</name>
        <dbReference type="ChEBI" id="CHEBI:57783"/>
    </cofactor>
</comment>
<comment type="caution">
    <text evidence="11">Lacks conserved residue(s) required for the propagation of feature annotation.</text>
</comment>
<feature type="binding site" evidence="11">
    <location>
        <position position="95"/>
    </location>
    <ligand>
        <name>FMN</name>
        <dbReference type="ChEBI" id="CHEBI:58210"/>
    </ligand>
</feature>
<feature type="binding site" evidence="11">
    <location>
        <begin position="282"/>
        <end position="283"/>
    </location>
    <ligand>
        <name>FMN</name>
        <dbReference type="ChEBI" id="CHEBI:58210"/>
    </ligand>
</feature>
<dbReference type="GO" id="GO:0004452">
    <property type="term" value="F:isopentenyl-diphosphate delta-isomerase activity"/>
    <property type="evidence" value="ECO:0007669"/>
    <property type="project" value="UniProtKB-UniRule"/>
</dbReference>
<proteinExistence type="inferred from homology"/>
<dbReference type="GO" id="GO:0016491">
    <property type="term" value="F:oxidoreductase activity"/>
    <property type="evidence" value="ECO:0007669"/>
    <property type="project" value="InterPro"/>
</dbReference>
<evidence type="ECO:0000313" key="13">
    <source>
        <dbReference type="EMBL" id="KRM77324.1"/>
    </source>
</evidence>
<evidence type="ECO:0000256" key="3">
    <source>
        <dbReference type="ARBA" id="ARBA00022630"/>
    </source>
</evidence>
<protein>
    <recommendedName>
        <fullName evidence="11">Isopentenyl-diphosphate delta-isomerase</fullName>
        <shortName evidence="11">IPP isomerase</shortName>
        <ecNumber evidence="11">5.3.3.2</ecNumber>
    </recommendedName>
    <alternativeName>
        <fullName evidence="11">Isopentenyl diphosphate:dimethylallyl diphosphate isomerase</fullName>
    </alternativeName>
    <alternativeName>
        <fullName evidence="11">Isopentenyl pyrophosphate isomerase</fullName>
    </alternativeName>
    <alternativeName>
        <fullName evidence="11">Type 2 isopentenyl diphosphate isomerase</fullName>
        <shortName evidence="11">IDI-2</shortName>
    </alternativeName>
</protein>
<evidence type="ECO:0000313" key="14">
    <source>
        <dbReference type="Proteomes" id="UP000051845"/>
    </source>
</evidence>
<dbReference type="CDD" id="cd02811">
    <property type="entry name" value="IDI-2_FMN"/>
    <property type="match status" value="1"/>
</dbReference>
<feature type="binding site" evidence="11">
    <location>
        <begin position="261"/>
        <end position="263"/>
    </location>
    <ligand>
        <name>FMN</name>
        <dbReference type="ChEBI" id="CHEBI:58210"/>
    </ligand>
</feature>
<dbReference type="PIRSF" id="PIRSF003314">
    <property type="entry name" value="IPP_isomerase"/>
    <property type="match status" value="1"/>
</dbReference>
<comment type="cofactor">
    <cofactor evidence="1 11">
        <name>FMN</name>
        <dbReference type="ChEBI" id="CHEBI:58210"/>
    </cofactor>
</comment>
<evidence type="ECO:0000256" key="2">
    <source>
        <dbReference type="ARBA" id="ARBA00022490"/>
    </source>
</evidence>
<evidence type="ECO:0000256" key="4">
    <source>
        <dbReference type="ARBA" id="ARBA00022643"/>
    </source>
</evidence>
<keyword evidence="9 11" id="KW-0413">Isomerase</keyword>
<feature type="binding site" evidence="11">
    <location>
        <position position="185"/>
    </location>
    <ligand>
        <name>FMN</name>
        <dbReference type="ChEBI" id="CHEBI:58210"/>
    </ligand>
</feature>
<dbReference type="NCBIfam" id="TIGR02151">
    <property type="entry name" value="IPP_isom_2"/>
    <property type="match status" value="1"/>
</dbReference>
<name>A0A0R2BP89_SECCO</name>
<keyword evidence="8 11" id="KW-0414">Isoprene biosynthesis</keyword>
<dbReference type="GO" id="GO:0010181">
    <property type="term" value="F:FMN binding"/>
    <property type="evidence" value="ECO:0007669"/>
    <property type="project" value="UniProtKB-UniRule"/>
</dbReference>
<feature type="binding site" evidence="11">
    <location>
        <position position="124"/>
    </location>
    <ligand>
        <name>FMN</name>
        <dbReference type="ChEBI" id="CHEBI:58210"/>
    </ligand>
</feature>
<sequence>MTSKQSHRKDEHVSLAEKFYQQDTQNGFDGVRIIHESLPELALSDVATQTQIGSFHLPYPVMIEAMTGGSPQTGRLNDQLSRLAKATGLPMAVGSQSVAIREPELSATFSIARQNNATGIMIANMGGNHSLAAAKAAIDMIQANALQIHINAAQETVMPEGDRDFHWLSNINQLTTNLDVPVIVKEVGFGMTAETVTKLIETGVKAVDISGRGGTDFAKIENFRRPNKDMAYLADWGLTTVESLLEMRQLSTRPVIIASGGIKTPLDAIKALILGADCVGMAGEVLHHLVQTDLPSTTQWLQDWLAQFKQLMLLVGAQRIADLQRVPVVFDSTLVSYADQRGIQL</sequence>
<dbReference type="PATRIC" id="fig|1423733.4.peg.591"/>
<dbReference type="GO" id="GO:0070402">
    <property type="term" value="F:NADPH binding"/>
    <property type="evidence" value="ECO:0007669"/>
    <property type="project" value="UniProtKB-UniRule"/>
</dbReference>
<dbReference type="STRING" id="33960.TY91_07980"/>
<dbReference type="EC" id="5.3.3.2" evidence="11"/>
<dbReference type="AlphaFoldDB" id="A0A0R2BP89"/>
<dbReference type="Pfam" id="PF01070">
    <property type="entry name" value="FMN_dh"/>
    <property type="match status" value="1"/>
</dbReference>
<dbReference type="InterPro" id="IPR000262">
    <property type="entry name" value="FMN-dep_DH"/>
</dbReference>
<keyword evidence="5 11" id="KW-0479">Metal-binding</keyword>
<feature type="binding site" evidence="11">
    <location>
        <begin position="8"/>
        <end position="9"/>
    </location>
    <ligand>
        <name>substrate</name>
    </ligand>
</feature>
<comment type="caution">
    <text evidence="13">The sequence shown here is derived from an EMBL/GenBank/DDBJ whole genome shotgun (WGS) entry which is preliminary data.</text>
</comment>
<accession>A0A0R2BP89</accession>
<dbReference type="EMBL" id="AYYR01000013">
    <property type="protein sequence ID" value="KRM77324.1"/>
    <property type="molecule type" value="Genomic_DNA"/>
</dbReference>
<dbReference type="Proteomes" id="UP000051845">
    <property type="component" value="Unassembled WGS sequence"/>
</dbReference>
<feature type="domain" description="FMN-dependent dehydrogenase" evidence="12">
    <location>
        <begin position="155"/>
        <end position="325"/>
    </location>
</feature>
<comment type="function">
    <text evidence="11">Involved in the biosynthesis of isoprenoids. Catalyzes the 1,3-allylic rearrangement of the homoallylic substrate isopentenyl (IPP) to its allylic isomer, dimethylallyl diphosphate (DMAPP).</text>
</comment>
<comment type="catalytic activity">
    <reaction evidence="11">
        <text>isopentenyl diphosphate = dimethylallyl diphosphate</text>
        <dbReference type="Rhea" id="RHEA:23284"/>
        <dbReference type="ChEBI" id="CHEBI:57623"/>
        <dbReference type="ChEBI" id="CHEBI:128769"/>
        <dbReference type="EC" id="5.3.3.2"/>
    </reaction>
</comment>
<keyword evidence="4 11" id="KW-0288">FMN</keyword>
<evidence type="ECO:0000256" key="7">
    <source>
        <dbReference type="ARBA" id="ARBA00022857"/>
    </source>
</evidence>
<dbReference type="GO" id="GO:0008299">
    <property type="term" value="P:isoprenoid biosynthetic process"/>
    <property type="evidence" value="ECO:0007669"/>
    <property type="project" value="UniProtKB-UniRule"/>
</dbReference>
<comment type="subunit">
    <text evidence="10 11">Homooctamer. Dimer of tetramers.</text>
</comment>
<evidence type="ECO:0000256" key="6">
    <source>
        <dbReference type="ARBA" id="ARBA00022842"/>
    </source>
</evidence>
<dbReference type="GO" id="GO:0005737">
    <property type="term" value="C:cytoplasm"/>
    <property type="evidence" value="ECO:0007669"/>
    <property type="project" value="UniProtKB-SubCell"/>
</dbReference>
<comment type="cofactor">
    <cofactor evidence="11">
        <name>Mg(2+)</name>
        <dbReference type="ChEBI" id="CHEBI:18420"/>
    </cofactor>
</comment>
<dbReference type="HAMAP" id="MF_00354">
    <property type="entry name" value="Idi_2"/>
    <property type="match status" value="1"/>
</dbReference>
<dbReference type="InterPro" id="IPR013785">
    <property type="entry name" value="Aldolase_TIM"/>
</dbReference>